<name>A0A8X6LAJ8_TRICU</name>
<feature type="compositionally biased region" description="Polar residues" evidence="1">
    <location>
        <begin position="1"/>
        <end position="18"/>
    </location>
</feature>
<reference evidence="2" key="1">
    <citation type="submission" date="2020-07" db="EMBL/GenBank/DDBJ databases">
        <title>Multicomponent nature underlies the extraordinary mechanical properties of spider dragline silk.</title>
        <authorList>
            <person name="Kono N."/>
            <person name="Nakamura H."/>
            <person name="Mori M."/>
            <person name="Yoshida Y."/>
            <person name="Ohtoshi R."/>
            <person name="Malay A.D."/>
            <person name="Moran D.A.P."/>
            <person name="Tomita M."/>
            <person name="Numata K."/>
            <person name="Arakawa K."/>
        </authorList>
    </citation>
    <scope>NUCLEOTIDE SEQUENCE</scope>
</reference>
<evidence type="ECO:0000313" key="3">
    <source>
        <dbReference type="Proteomes" id="UP000887116"/>
    </source>
</evidence>
<proteinExistence type="predicted"/>
<comment type="caution">
    <text evidence="2">The sequence shown here is derived from an EMBL/GenBank/DDBJ whole genome shotgun (WGS) entry which is preliminary data.</text>
</comment>
<protein>
    <submittedName>
        <fullName evidence="2">Uncharacterized protein</fullName>
    </submittedName>
</protein>
<gene>
    <name evidence="2" type="ORF">TNCT_234521</name>
</gene>
<evidence type="ECO:0000256" key="1">
    <source>
        <dbReference type="SAM" id="MobiDB-lite"/>
    </source>
</evidence>
<feature type="region of interest" description="Disordered" evidence="1">
    <location>
        <begin position="1"/>
        <end position="20"/>
    </location>
</feature>
<accession>A0A8X6LAJ8</accession>
<sequence length="100" mass="11503">MQLHRSPSSNRKPHSTVSIKPGTIRRAAFLKASASEKRIRFQLLRAFPRNATDSESRVLLFSISLSFISFGRKAFHWRQTTINSGAREKKEDNQQEVRTC</sequence>
<dbReference type="Proteomes" id="UP000887116">
    <property type="component" value="Unassembled WGS sequence"/>
</dbReference>
<dbReference type="EMBL" id="BMAO01035287">
    <property type="protein sequence ID" value="GFR02620.1"/>
    <property type="molecule type" value="Genomic_DNA"/>
</dbReference>
<evidence type="ECO:0000313" key="2">
    <source>
        <dbReference type="EMBL" id="GFR02620.1"/>
    </source>
</evidence>
<organism evidence="2 3">
    <name type="scientific">Trichonephila clavata</name>
    <name type="common">Joro spider</name>
    <name type="synonym">Nephila clavata</name>
    <dbReference type="NCBI Taxonomy" id="2740835"/>
    <lineage>
        <taxon>Eukaryota</taxon>
        <taxon>Metazoa</taxon>
        <taxon>Ecdysozoa</taxon>
        <taxon>Arthropoda</taxon>
        <taxon>Chelicerata</taxon>
        <taxon>Arachnida</taxon>
        <taxon>Araneae</taxon>
        <taxon>Araneomorphae</taxon>
        <taxon>Entelegynae</taxon>
        <taxon>Araneoidea</taxon>
        <taxon>Nephilidae</taxon>
        <taxon>Trichonephila</taxon>
    </lineage>
</organism>
<keyword evidence="3" id="KW-1185">Reference proteome</keyword>
<dbReference type="AlphaFoldDB" id="A0A8X6LAJ8"/>